<dbReference type="Proteomes" id="UP000005615">
    <property type="component" value="Unassembled WGS sequence"/>
</dbReference>
<dbReference type="STRING" id="2518989.IMCC3088_249"/>
<dbReference type="InterPro" id="IPR013694">
    <property type="entry name" value="VIT"/>
</dbReference>
<dbReference type="EMBL" id="AEIG01000011">
    <property type="protein sequence ID" value="EGG30625.1"/>
    <property type="molecule type" value="Genomic_DNA"/>
</dbReference>
<dbReference type="PANTHER" id="PTHR45737">
    <property type="entry name" value="VON WILLEBRAND FACTOR A DOMAIN-CONTAINING PROTEIN 5A"/>
    <property type="match status" value="1"/>
</dbReference>
<proteinExistence type="predicted"/>
<organism evidence="2 3">
    <name type="scientific">Aequoribacter fuscus</name>
    <dbReference type="NCBI Taxonomy" id="2518989"/>
    <lineage>
        <taxon>Bacteria</taxon>
        <taxon>Pseudomonadati</taxon>
        <taxon>Pseudomonadota</taxon>
        <taxon>Gammaproteobacteria</taxon>
        <taxon>Cellvibrionales</taxon>
        <taxon>Halieaceae</taxon>
        <taxon>Aequoribacter</taxon>
    </lineage>
</organism>
<dbReference type="AlphaFoldDB" id="F3KZD8"/>
<dbReference type="Pfam" id="PF08487">
    <property type="entry name" value="VIT"/>
    <property type="match status" value="1"/>
</dbReference>
<comment type="caution">
    <text evidence="2">The sequence shown here is derived from an EMBL/GenBank/DDBJ whole genome shotgun (WGS) entry which is preliminary data.</text>
</comment>
<name>F3KZD8_9GAMM</name>
<dbReference type="SMART" id="SM00609">
    <property type="entry name" value="VIT"/>
    <property type="match status" value="1"/>
</dbReference>
<accession>F3KZD8</accession>
<dbReference type="PROSITE" id="PS51468">
    <property type="entry name" value="VIT"/>
    <property type="match status" value="1"/>
</dbReference>
<dbReference type="eggNOG" id="COG2304">
    <property type="taxonomic scope" value="Bacteria"/>
</dbReference>
<evidence type="ECO:0000313" key="2">
    <source>
        <dbReference type="EMBL" id="EGG30625.1"/>
    </source>
</evidence>
<evidence type="ECO:0000259" key="1">
    <source>
        <dbReference type="PROSITE" id="PS51468"/>
    </source>
</evidence>
<protein>
    <submittedName>
        <fullName evidence="2">Vault protein inter-alpha-trypsin</fullName>
    </submittedName>
</protein>
<sequence>MSKSQTPGASWRLFLFTVVLCLTGVSAALASNEVTRGTLRLAGEQAGVDVTLVSSDVNITVSGPVARTVLTQHFRNPSSQWSEGVYVFPLPPDAAVDRLVMNVGERVIEGEIQEKQEAKATYQAARAAGRRATLVEQDRPNLFTTSVANIPPHGDITVTIEYQQKVNWRDGKFGLHFPMAITPRYSPFQIPIDEVFLRSMSWSMVGLFCPASARIN</sequence>
<dbReference type="PANTHER" id="PTHR45737:SF6">
    <property type="entry name" value="VON WILLEBRAND FACTOR A DOMAIN-CONTAINING PROTEIN 5A"/>
    <property type="match status" value="1"/>
</dbReference>
<keyword evidence="3" id="KW-1185">Reference proteome</keyword>
<evidence type="ECO:0000313" key="3">
    <source>
        <dbReference type="Proteomes" id="UP000005615"/>
    </source>
</evidence>
<reference evidence="2 3" key="1">
    <citation type="journal article" date="2011" name="J. Bacteriol.">
        <title>Genome sequence of strain IMCC3088, a proteorhodopsin-containing marine bacterium belonging to the OM60/NOR5 clade.</title>
        <authorList>
            <person name="Jang Y."/>
            <person name="Oh H.M."/>
            <person name="Kang I."/>
            <person name="Lee K."/>
            <person name="Yang S.J."/>
            <person name="Cho J.C."/>
        </authorList>
    </citation>
    <scope>NUCLEOTIDE SEQUENCE [LARGE SCALE GENOMIC DNA]</scope>
    <source>
        <strain evidence="2 3">IMCC3088</strain>
    </source>
</reference>
<gene>
    <name evidence="2" type="ORF">IMCC3088_249</name>
</gene>
<feature type="domain" description="VIT" evidence="1">
    <location>
        <begin position="36"/>
        <end position="164"/>
    </location>
</feature>
<dbReference type="RefSeq" id="WP_009574778.1">
    <property type="nucleotide sequence ID" value="NZ_AEIG01000011.1"/>
</dbReference>